<keyword evidence="9 10" id="KW-0472">Membrane</keyword>
<dbReference type="OrthoDB" id="9808328at2"/>
<dbReference type="GO" id="GO:0008233">
    <property type="term" value="F:peptidase activity"/>
    <property type="evidence" value="ECO:0007669"/>
    <property type="project" value="InterPro"/>
</dbReference>
<evidence type="ECO:0000256" key="4">
    <source>
        <dbReference type="ARBA" id="ARBA00022692"/>
    </source>
</evidence>
<dbReference type="Gene3D" id="1.20.1560.10">
    <property type="entry name" value="ABC transporter type 1, transmembrane domain"/>
    <property type="match status" value="1"/>
</dbReference>
<accession>A0A0Q0USI5</accession>
<dbReference type="SUPFAM" id="SSF90123">
    <property type="entry name" value="ABC transporter transmembrane region"/>
    <property type="match status" value="1"/>
</dbReference>
<gene>
    <name evidence="11" type="ORF">SAMN04244550_01632</name>
</gene>
<keyword evidence="8 10" id="KW-1133">Transmembrane helix</keyword>
<dbReference type="RefSeq" id="WP_055209517.1">
    <property type="nucleotide sequence ID" value="NZ_CP061202.1"/>
</dbReference>
<evidence type="ECO:0000256" key="5">
    <source>
        <dbReference type="ARBA" id="ARBA00022741"/>
    </source>
</evidence>
<dbReference type="EMBL" id="FNAY01000006">
    <property type="protein sequence ID" value="SDF06663.1"/>
    <property type="molecule type" value="Genomic_DNA"/>
</dbReference>
<dbReference type="PROSITE" id="PS50990">
    <property type="entry name" value="PEPTIDASE_C39"/>
    <property type="match status" value="1"/>
</dbReference>
<comment type="subcellular location">
    <subcellularLocation>
        <location evidence="1">Cell membrane</location>
        <topology evidence="1">Multi-pass membrane protein</topology>
    </subcellularLocation>
</comment>
<dbReference type="GO" id="GO:0005886">
    <property type="term" value="C:plasma membrane"/>
    <property type="evidence" value="ECO:0007669"/>
    <property type="project" value="UniProtKB-SubCell"/>
</dbReference>
<dbReference type="GO" id="GO:0015421">
    <property type="term" value="F:ABC-type oligopeptide transporter activity"/>
    <property type="evidence" value="ECO:0007669"/>
    <property type="project" value="TreeGrafter"/>
</dbReference>
<evidence type="ECO:0000256" key="7">
    <source>
        <dbReference type="ARBA" id="ARBA00022840"/>
    </source>
</evidence>
<dbReference type="Pfam" id="PF00664">
    <property type="entry name" value="ABC_membrane"/>
    <property type="match status" value="1"/>
</dbReference>
<dbReference type="InterPro" id="IPR039421">
    <property type="entry name" value="Type_1_exporter"/>
</dbReference>
<protein>
    <submittedName>
        <fullName evidence="11">ATP-binding cassette, subfamily B</fullName>
    </submittedName>
</protein>
<dbReference type="InterPro" id="IPR027417">
    <property type="entry name" value="P-loop_NTPase"/>
</dbReference>
<evidence type="ECO:0000256" key="6">
    <source>
        <dbReference type="ARBA" id="ARBA00022801"/>
    </source>
</evidence>
<dbReference type="InterPro" id="IPR017871">
    <property type="entry name" value="ABC_transporter-like_CS"/>
</dbReference>
<dbReference type="GO" id="GO:0016887">
    <property type="term" value="F:ATP hydrolysis activity"/>
    <property type="evidence" value="ECO:0007669"/>
    <property type="project" value="InterPro"/>
</dbReference>
<keyword evidence="3" id="KW-1003">Cell membrane</keyword>
<dbReference type="Pfam" id="PF00005">
    <property type="entry name" value="ABC_tran"/>
    <property type="match status" value="1"/>
</dbReference>
<dbReference type="PANTHER" id="PTHR43394:SF1">
    <property type="entry name" value="ATP-BINDING CASSETTE SUB-FAMILY B MEMBER 10, MITOCHONDRIAL"/>
    <property type="match status" value="1"/>
</dbReference>
<dbReference type="SMART" id="SM00382">
    <property type="entry name" value="AAA"/>
    <property type="match status" value="1"/>
</dbReference>
<keyword evidence="2" id="KW-0813">Transport</keyword>
<dbReference type="PROSITE" id="PS00211">
    <property type="entry name" value="ABC_TRANSPORTER_1"/>
    <property type="match status" value="1"/>
</dbReference>
<sequence>MTHALSPRQQEDIALGSPQMTALRGLFLICLHHGVTLPVTEIPTLEEGSIAPRLEATFQRAGFRSRQISGGSWRTAKGLGSAYPALCEGKDGRWFILAHTVDLPAGPHAAILDPAREGEGILFLPQADFEARWSGRLILARLRKSETSARRPFGLGWFMPALLEQRALFGGVAVAVVAGNLIAFALPFLMQVMIDSVISSHSWNTLAAVLSVYVFLVLFDAAFSYVRQRLMQICGGRLDARIGAAVHAHLLSLPLSVFETTAAGILARNMQLTEKIRHFLVGRLFQTMLDAALLPVLLTLLALLSGLMTLVVLGFALTIAGLLALFLPALQRRLSALYDAEAGRQAHLVETLHNMRTVKALVLEGTRRGLWETALARTIRSQWQVGELSATVSALTSLMERLMQVAVLGLGAEQVLSGQISVGTLVAFMMLSGRVTGPLVQIVGLINEWQEAALAVRTLRGVMDHPPERGPEVRPIRPALRGAIRIEDLCFTYPGTATPALDHLTLDIAAGQVIGIVGRSGSGKTTLTRLLQGIGSAQSGRILYDGNDARHIDLDHLRRSVGIVLQENVLFRGTLRENIALARPDASHEAVLRAATLAGAAEFIDRLPQGLDTPVEEGGANLSGGQRQRIALARALLADPPILILDEATSALDPESEAVVNRNLAAIAQGRTVIVVSHRMSSLARSDAILVLDRGRIEDFAPHAVLLARSTTYRHLWLQQAGQTE</sequence>
<dbReference type="InterPro" id="IPR011527">
    <property type="entry name" value="ABC1_TM_dom"/>
</dbReference>
<dbReference type="InterPro" id="IPR003439">
    <property type="entry name" value="ABC_transporter-like_ATP-bd"/>
</dbReference>
<evidence type="ECO:0000256" key="2">
    <source>
        <dbReference type="ARBA" id="ARBA00022448"/>
    </source>
</evidence>
<dbReference type="Gene3D" id="3.40.50.300">
    <property type="entry name" value="P-loop containing nucleotide triphosphate hydrolases"/>
    <property type="match status" value="1"/>
</dbReference>
<dbReference type="AlphaFoldDB" id="A0A0Q0USI5"/>
<evidence type="ECO:0000256" key="1">
    <source>
        <dbReference type="ARBA" id="ARBA00004651"/>
    </source>
</evidence>
<feature type="transmembrane region" description="Helical" evidence="10">
    <location>
        <begin position="202"/>
        <end position="223"/>
    </location>
</feature>
<dbReference type="InterPro" id="IPR036640">
    <property type="entry name" value="ABC1_TM_sf"/>
</dbReference>
<name>A0A0Q0USI5_RHOCA</name>
<dbReference type="PROSITE" id="PS50893">
    <property type="entry name" value="ABC_TRANSPORTER_2"/>
    <property type="match status" value="1"/>
</dbReference>
<evidence type="ECO:0000256" key="9">
    <source>
        <dbReference type="ARBA" id="ARBA00023136"/>
    </source>
</evidence>
<reference evidence="11 12" key="1">
    <citation type="submission" date="2016-10" db="EMBL/GenBank/DDBJ databases">
        <authorList>
            <person name="de Groot N.N."/>
        </authorList>
    </citation>
    <scope>NUCLEOTIDE SEQUENCE [LARGE SCALE GENOMIC DNA]</scope>
    <source>
        <strain evidence="12">DSM 938 / 37b4</strain>
    </source>
</reference>
<dbReference type="InterPro" id="IPR003593">
    <property type="entry name" value="AAA+_ATPase"/>
</dbReference>
<dbReference type="FunFam" id="3.40.50.300:FF:000299">
    <property type="entry name" value="ABC transporter ATP-binding protein/permease"/>
    <property type="match status" value="1"/>
</dbReference>
<dbReference type="GO" id="GO:0006508">
    <property type="term" value="P:proteolysis"/>
    <property type="evidence" value="ECO:0007669"/>
    <property type="project" value="InterPro"/>
</dbReference>
<evidence type="ECO:0000256" key="8">
    <source>
        <dbReference type="ARBA" id="ARBA00022989"/>
    </source>
</evidence>
<dbReference type="Proteomes" id="UP000183812">
    <property type="component" value="Unassembled WGS sequence"/>
</dbReference>
<dbReference type="PROSITE" id="PS50929">
    <property type="entry name" value="ABC_TM1F"/>
    <property type="match status" value="1"/>
</dbReference>
<dbReference type="SUPFAM" id="SSF52540">
    <property type="entry name" value="P-loop containing nucleoside triphosphate hydrolases"/>
    <property type="match status" value="1"/>
</dbReference>
<feature type="transmembrane region" description="Helical" evidence="10">
    <location>
        <begin position="310"/>
        <end position="330"/>
    </location>
</feature>
<dbReference type="GO" id="GO:0005524">
    <property type="term" value="F:ATP binding"/>
    <property type="evidence" value="ECO:0007669"/>
    <property type="project" value="UniProtKB-KW"/>
</dbReference>
<keyword evidence="7 11" id="KW-0067">ATP-binding</keyword>
<keyword evidence="4 10" id="KW-0812">Transmembrane</keyword>
<dbReference type="PANTHER" id="PTHR43394">
    <property type="entry name" value="ATP-DEPENDENT PERMEASE MDL1, MITOCHONDRIAL"/>
    <property type="match status" value="1"/>
</dbReference>
<feature type="transmembrane region" description="Helical" evidence="10">
    <location>
        <begin position="167"/>
        <end position="190"/>
    </location>
</feature>
<evidence type="ECO:0000256" key="3">
    <source>
        <dbReference type="ARBA" id="ARBA00022475"/>
    </source>
</evidence>
<evidence type="ECO:0000256" key="10">
    <source>
        <dbReference type="SAM" id="Phobius"/>
    </source>
</evidence>
<evidence type="ECO:0000313" key="11">
    <source>
        <dbReference type="EMBL" id="SDF06663.1"/>
    </source>
</evidence>
<dbReference type="Gene3D" id="3.90.70.10">
    <property type="entry name" value="Cysteine proteinases"/>
    <property type="match status" value="1"/>
</dbReference>
<keyword evidence="6" id="KW-0378">Hydrolase</keyword>
<dbReference type="InterPro" id="IPR005074">
    <property type="entry name" value="Peptidase_C39"/>
</dbReference>
<keyword evidence="5" id="KW-0547">Nucleotide-binding</keyword>
<organism evidence="11 12">
    <name type="scientific">Rhodobacter capsulatus</name>
    <name type="common">Rhodopseudomonas capsulata</name>
    <dbReference type="NCBI Taxonomy" id="1061"/>
    <lineage>
        <taxon>Bacteria</taxon>
        <taxon>Pseudomonadati</taxon>
        <taxon>Pseudomonadota</taxon>
        <taxon>Alphaproteobacteria</taxon>
        <taxon>Rhodobacterales</taxon>
        <taxon>Rhodobacter group</taxon>
        <taxon>Rhodobacter</taxon>
    </lineage>
</organism>
<proteinExistence type="predicted"/>
<evidence type="ECO:0000313" key="12">
    <source>
        <dbReference type="Proteomes" id="UP000183812"/>
    </source>
</evidence>